<feature type="domain" description="Bacterial phospholipase C C-terminal" evidence="4">
    <location>
        <begin position="599"/>
        <end position="675"/>
    </location>
</feature>
<dbReference type="PANTHER" id="PTHR31956:SF1">
    <property type="entry name" value="NON-SPECIFIC PHOSPHOLIPASE C1"/>
    <property type="match status" value="1"/>
</dbReference>
<evidence type="ECO:0000256" key="1">
    <source>
        <dbReference type="ARBA" id="ARBA00022801"/>
    </source>
</evidence>
<feature type="region of interest" description="Disordered" evidence="3">
    <location>
        <begin position="1"/>
        <end position="28"/>
    </location>
</feature>
<accession>A0A8J3XXJ1</accession>
<evidence type="ECO:0000313" key="5">
    <source>
        <dbReference type="EMBL" id="GII56704.1"/>
    </source>
</evidence>
<dbReference type="Pfam" id="PF04185">
    <property type="entry name" value="Phosphoesterase"/>
    <property type="match status" value="1"/>
</dbReference>
<name>A0A8J3XXJ1_9ACTN</name>
<feature type="compositionally biased region" description="Basic and acidic residues" evidence="3">
    <location>
        <begin position="688"/>
        <end position="700"/>
    </location>
</feature>
<keyword evidence="1" id="KW-0378">Hydrolase</keyword>
<dbReference type="GO" id="GO:0016042">
    <property type="term" value="P:lipid catabolic process"/>
    <property type="evidence" value="ECO:0007669"/>
    <property type="project" value="InterPro"/>
</dbReference>
<dbReference type="EMBL" id="BOOR01000038">
    <property type="protein sequence ID" value="GII56704.1"/>
    <property type="molecule type" value="Genomic_DNA"/>
</dbReference>
<protein>
    <submittedName>
        <fullName evidence="5">Phospholipase C, phosphocholine-specific</fullName>
    </submittedName>
</protein>
<dbReference type="GO" id="GO:0034480">
    <property type="term" value="F:phosphatidylcholine phospholipase C activity"/>
    <property type="evidence" value="ECO:0007669"/>
    <property type="project" value="InterPro"/>
</dbReference>
<keyword evidence="2" id="KW-0843">Virulence</keyword>
<comment type="caution">
    <text evidence="5">The sequence shown here is derived from an EMBL/GenBank/DDBJ whole genome shotgun (WGS) entry which is preliminary data.</text>
</comment>
<dbReference type="Proteomes" id="UP000605992">
    <property type="component" value="Unassembled WGS sequence"/>
</dbReference>
<dbReference type="InterPro" id="IPR017850">
    <property type="entry name" value="Alkaline_phosphatase_core_sf"/>
</dbReference>
<feature type="domain" description="Bacterial phospholipase C C-terminal" evidence="4">
    <location>
        <begin position="509"/>
        <end position="590"/>
    </location>
</feature>
<evidence type="ECO:0000259" key="4">
    <source>
        <dbReference type="Pfam" id="PF05506"/>
    </source>
</evidence>
<evidence type="ECO:0000313" key="6">
    <source>
        <dbReference type="Proteomes" id="UP000605992"/>
    </source>
</evidence>
<dbReference type="InterPro" id="IPR007312">
    <property type="entry name" value="Phosphoesterase"/>
</dbReference>
<proteinExistence type="predicted"/>
<gene>
    <name evidence="5" type="primary">plcC_5</name>
    <name evidence="5" type="ORF">Pth03_50930</name>
</gene>
<sequence length="700" mass="77038">MIRPAVSVEARRTETSPEGRTTMSAGSMLPPSLQRALARPAAPGGLSSIEHVVFVMQENRSFDHYFGHLRGVRGYGDRNVLPTRALRPMFEQDGVLPFSVREAARATGADPMLLDSHDHSWLGTHNAWAGGWNDGWTPNKGASTMGYYERRDVPFHYELADTFTICDAYHCSALTSTTPNRNYHVSGYTGFEPGTGQRAVDNDACEEDGHAGYTWTTVPELLTQAGYGWQVYQEWDNYQCNNLEFYAPFKAVMAKLGQTSMHAFYQAVQAADDPEPLLTELERRVAALAPADRMLYDRALRRARPGGLGEWFIGDVADGVLPEVSYIVTSLADSEHPEGSSAVESGKIIYKVLDALASHPEVWAKTAVFITYDENDGLFDHVPPPVPPEGTPGEFVSGRPIGLGMRVPMIVVSPWSVGGHVCSETFDHSSTVRFLETWLGIKAPDLGAWRRQVVGDLTSAFDFANPVAAPPVPEIMPETPADGAFTPGRWYPVVPDEQRMPVQEPGTKPARALPYQPDAWARARRRAVDITMSNSGNSSAHLALYGYMGELDRPQHFDVVDTHRESIYFPTDVYDLVLTGPNGFRRHYRGGLADRVELASEIDATARVVRMKVANAGNEPAEVTVAPLAYGGETLSVRLAAGETRQVDWATETGWYDVMVTVEGDPVWARRLMGHIENGRPSITDPSLARDHAEVRGDAH</sequence>
<dbReference type="AlphaFoldDB" id="A0A8J3XXJ1"/>
<dbReference type="Gene3D" id="3.40.720.10">
    <property type="entry name" value="Alkaline Phosphatase, subunit A"/>
    <property type="match status" value="2"/>
</dbReference>
<organism evidence="5 6">
    <name type="scientific">Planotetraspora thailandica</name>
    <dbReference type="NCBI Taxonomy" id="487172"/>
    <lineage>
        <taxon>Bacteria</taxon>
        <taxon>Bacillati</taxon>
        <taxon>Actinomycetota</taxon>
        <taxon>Actinomycetes</taxon>
        <taxon>Streptosporangiales</taxon>
        <taxon>Streptosporangiaceae</taxon>
        <taxon>Planotetraspora</taxon>
    </lineage>
</organism>
<keyword evidence="6" id="KW-1185">Reference proteome</keyword>
<evidence type="ECO:0000256" key="3">
    <source>
        <dbReference type="SAM" id="MobiDB-lite"/>
    </source>
</evidence>
<dbReference type="PANTHER" id="PTHR31956">
    <property type="entry name" value="NON-SPECIFIC PHOSPHOLIPASE C4-RELATED"/>
    <property type="match status" value="1"/>
</dbReference>
<dbReference type="Pfam" id="PF05506">
    <property type="entry name" value="PLipase_C_C"/>
    <property type="match status" value="2"/>
</dbReference>
<evidence type="ECO:0000256" key="2">
    <source>
        <dbReference type="ARBA" id="ARBA00023026"/>
    </source>
</evidence>
<dbReference type="InterPro" id="IPR008475">
    <property type="entry name" value="PLipase_C_C"/>
</dbReference>
<dbReference type="InterPro" id="IPR017767">
    <property type="entry name" value="PC-PLC"/>
</dbReference>
<reference evidence="5" key="1">
    <citation type="submission" date="2021-01" db="EMBL/GenBank/DDBJ databases">
        <title>Whole genome shotgun sequence of Planotetraspora thailandica NBRC 104271.</title>
        <authorList>
            <person name="Komaki H."/>
            <person name="Tamura T."/>
        </authorList>
    </citation>
    <scope>NUCLEOTIDE SEQUENCE</scope>
    <source>
        <strain evidence="5">NBRC 104271</strain>
    </source>
</reference>
<feature type="region of interest" description="Disordered" evidence="3">
    <location>
        <begin position="679"/>
        <end position="700"/>
    </location>
</feature>
<dbReference type="NCBIfam" id="TIGR03396">
    <property type="entry name" value="PC_PLC"/>
    <property type="match status" value="1"/>
</dbReference>